<dbReference type="RefSeq" id="WP_046407646.1">
    <property type="nucleotide sequence ID" value="NZ_SSTI01000009.1"/>
</dbReference>
<name>A0ABY2QHP3_9SPHN</name>
<dbReference type="InterPro" id="IPR036876">
    <property type="entry name" value="UVR_dom_sf"/>
</dbReference>
<organism evidence="6 7">
    <name type="scientific">Sphingomonas olei</name>
    <dbReference type="NCBI Taxonomy" id="1886787"/>
    <lineage>
        <taxon>Bacteria</taxon>
        <taxon>Pseudomonadati</taxon>
        <taxon>Pseudomonadota</taxon>
        <taxon>Alphaproteobacteria</taxon>
        <taxon>Sphingomonadales</taxon>
        <taxon>Sphingomonadaceae</taxon>
        <taxon>Sphingomonas</taxon>
    </lineage>
</organism>
<dbReference type="EMBL" id="SSTI01000009">
    <property type="protein sequence ID" value="THG39085.1"/>
    <property type="molecule type" value="Genomic_DNA"/>
</dbReference>
<feature type="compositionally biased region" description="Pro residues" evidence="4">
    <location>
        <begin position="68"/>
        <end position="80"/>
    </location>
</feature>
<keyword evidence="3" id="KW-0227">DNA damage</keyword>
<gene>
    <name evidence="6" type="ORF">E5988_12570</name>
</gene>
<keyword evidence="1" id="KW-0228">DNA excision</keyword>
<evidence type="ECO:0000313" key="6">
    <source>
        <dbReference type="EMBL" id="THG39085.1"/>
    </source>
</evidence>
<dbReference type="InterPro" id="IPR001943">
    <property type="entry name" value="UVR_dom"/>
</dbReference>
<keyword evidence="3" id="KW-0742">SOS response</keyword>
<dbReference type="Proteomes" id="UP000308038">
    <property type="component" value="Unassembled WGS sequence"/>
</dbReference>
<evidence type="ECO:0000256" key="2">
    <source>
        <dbReference type="ARBA" id="ARBA00022881"/>
    </source>
</evidence>
<feature type="region of interest" description="Disordered" evidence="4">
    <location>
        <begin position="35"/>
        <end position="106"/>
    </location>
</feature>
<reference evidence="6 7" key="1">
    <citation type="submission" date="2019-04" db="EMBL/GenBank/DDBJ databases">
        <title>Microbes associate with the intestines of laboratory mice.</title>
        <authorList>
            <person name="Navarre W."/>
            <person name="Wong E."/>
            <person name="Huang K.C."/>
            <person name="Tropini C."/>
            <person name="Ng K."/>
            <person name="Yu B."/>
        </authorList>
    </citation>
    <scope>NUCLEOTIDE SEQUENCE [LARGE SCALE GENOMIC DNA]</scope>
    <source>
        <strain evidence="6 7">NM83_B4-11</strain>
    </source>
</reference>
<evidence type="ECO:0000259" key="5">
    <source>
        <dbReference type="PROSITE" id="PS50151"/>
    </source>
</evidence>
<evidence type="ECO:0000256" key="1">
    <source>
        <dbReference type="ARBA" id="ARBA00022769"/>
    </source>
</evidence>
<protein>
    <submittedName>
        <fullName evidence="6">Excinuclease ABC subunit B</fullName>
    </submittedName>
</protein>
<evidence type="ECO:0000256" key="3">
    <source>
        <dbReference type="ARBA" id="ARBA00023236"/>
    </source>
</evidence>
<dbReference type="Pfam" id="PF02151">
    <property type="entry name" value="UVR"/>
    <property type="match status" value="1"/>
</dbReference>
<dbReference type="PROSITE" id="PS50151">
    <property type="entry name" value="UVR"/>
    <property type="match status" value="1"/>
</dbReference>
<proteinExistence type="predicted"/>
<evidence type="ECO:0000313" key="7">
    <source>
        <dbReference type="Proteomes" id="UP000308038"/>
    </source>
</evidence>
<feature type="domain" description="UVR" evidence="5">
    <location>
        <begin position="2"/>
        <end position="37"/>
    </location>
</feature>
<dbReference type="SUPFAM" id="SSF46600">
    <property type="entry name" value="C-terminal UvrC-binding domain of UvrB"/>
    <property type="match status" value="1"/>
</dbReference>
<dbReference type="Gene3D" id="4.10.860.10">
    <property type="entry name" value="UVR domain"/>
    <property type="match status" value="1"/>
</dbReference>
<evidence type="ECO:0000256" key="4">
    <source>
        <dbReference type="SAM" id="MobiDB-lite"/>
    </source>
</evidence>
<keyword evidence="7" id="KW-1185">Reference proteome</keyword>
<keyword evidence="2" id="KW-0234">DNA repair</keyword>
<sequence>MTETIEDLQRRMEEAAHALDFEEARRLRDRINLIRGGASGDEAARADTSGLARQQPGAMGLGTSRQRPVPPPGWKPPPKPDLMTSGSKAPRGSAPKIPPLRNDKKR</sequence>
<accession>A0ABY2QHP3</accession>
<comment type="caution">
    <text evidence="6">The sequence shown here is derived from an EMBL/GenBank/DDBJ whole genome shotgun (WGS) entry which is preliminary data.</text>
</comment>
<keyword evidence="2" id="KW-0267">Excision nuclease</keyword>